<dbReference type="PATRIC" id="fig|1144316.3.peg.3099"/>
<feature type="domain" description="HTH cro/C1-type" evidence="1">
    <location>
        <begin position="6"/>
        <end position="59"/>
    </location>
</feature>
<accession>J2K990</accession>
<dbReference type="AlphaFoldDB" id="J2K990"/>
<dbReference type="Proteomes" id="UP000007509">
    <property type="component" value="Unassembled WGS sequence"/>
</dbReference>
<protein>
    <submittedName>
        <fullName evidence="2">Helix-turn-helix protein</fullName>
    </submittedName>
</protein>
<dbReference type="SUPFAM" id="SSF47413">
    <property type="entry name" value="lambda repressor-like DNA-binding domains"/>
    <property type="match status" value="1"/>
</dbReference>
<dbReference type="EMBL" id="AKJY01000065">
    <property type="protein sequence ID" value="EJL69788.1"/>
    <property type="molecule type" value="Genomic_DNA"/>
</dbReference>
<sequence length="120" mass="14386">MIKNKLIKARKEKYTQESMAKILHMTQSQYQRREKGEIKISEEEWERMAKALDTTVEDIKEDDSIMHQVNNYDNQSGNYSASNNYFYSIPEFILENQQDYINLLKKQIEELQEEIRSLKS</sequence>
<reference evidence="2 3" key="1">
    <citation type="journal article" date="2012" name="J. Bacteriol.">
        <title>Twenty-one genome sequences from Pseudomonas species and 19 genome sequences from diverse bacteria isolated from the rhizosphere and endosphere of Populus deltoides.</title>
        <authorList>
            <person name="Brown S.D."/>
            <person name="Utturkar S.M."/>
            <person name="Klingeman D.M."/>
            <person name="Johnson C.M."/>
            <person name="Martin S.L."/>
            <person name="Land M.L."/>
            <person name="Lu T.Y."/>
            <person name="Schadt C.W."/>
            <person name="Doktycz M.J."/>
            <person name="Pelletier D.A."/>
        </authorList>
    </citation>
    <scope>NUCLEOTIDE SEQUENCE [LARGE SCALE GENOMIC DNA]</scope>
    <source>
        <strain evidence="2 3">CF314</strain>
    </source>
</reference>
<dbReference type="PROSITE" id="PS50943">
    <property type="entry name" value="HTH_CROC1"/>
    <property type="match status" value="1"/>
</dbReference>
<dbReference type="InterPro" id="IPR010982">
    <property type="entry name" value="Lambda_DNA-bd_dom_sf"/>
</dbReference>
<dbReference type="OrthoDB" id="1274166at2"/>
<dbReference type="SMART" id="SM00530">
    <property type="entry name" value="HTH_XRE"/>
    <property type="match status" value="1"/>
</dbReference>
<proteinExistence type="predicted"/>
<organism evidence="2 3">
    <name type="scientific">Chryseobacterium populi</name>
    <dbReference type="NCBI Taxonomy" id="1144316"/>
    <lineage>
        <taxon>Bacteria</taxon>
        <taxon>Pseudomonadati</taxon>
        <taxon>Bacteroidota</taxon>
        <taxon>Flavobacteriia</taxon>
        <taxon>Flavobacteriales</taxon>
        <taxon>Weeksellaceae</taxon>
        <taxon>Chryseobacterium group</taxon>
        <taxon>Chryseobacterium</taxon>
    </lineage>
</organism>
<evidence type="ECO:0000313" key="2">
    <source>
        <dbReference type="EMBL" id="EJL69788.1"/>
    </source>
</evidence>
<dbReference type="GO" id="GO:0003677">
    <property type="term" value="F:DNA binding"/>
    <property type="evidence" value="ECO:0007669"/>
    <property type="project" value="InterPro"/>
</dbReference>
<dbReference type="RefSeq" id="WP_007845170.1">
    <property type="nucleotide sequence ID" value="NZ_AKJY01000065.1"/>
</dbReference>
<name>J2K990_9FLAO</name>
<dbReference type="Pfam" id="PF01381">
    <property type="entry name" value="HTH_3"/>
    <property type="match status" value="1"/>
</dbReference>
<keyword evidence="3" id="KW-1185">Reference proteome</keyword>
<dbReference type="Gene3D" id="1.10.260.40">
    <property type="entry name" value="lambda repressor-like DNA-binding domains"/>
    <property type="match status" value="1"/>
</dbReference>
<dbReference type="CDD" id="cd00093">
    <property type="entry name" value="HTH_XRE"/>
    <property type="match status" value="1"/>
</dbReference>
<comment type="caution">
    <text evidence="2">The sequence shown here is derived from an EMBL/GenBank/DDBJ whole genome shotgun (WGS) entry which is preliminary data.</text>
</comment>
<dbReference type="InterPro" id="IPR001387">
    <property type="entry name" value="Cro/C1-type_HTH"/>
</dbReference>
<evidence type="ECO:0000259" key="1">
    <source>
        <dbReference type="PROSITE" id="PS50943"/>
    </source>
</evidence>
<evidence type="ECO:0000313" key="3">
    <source>
        <dbReference type="Proteomes" id="UP000007509"/>
    </source>
</evidence>
<gene>
    <name evidence="2" type="ORF">PMI13_03080</name>
</gene>